<protein>
    <submittedName>
        <fullName evidence="1">Uncharacterized protein</fullName>
    </submittedName>
</protein>
<dbReference type="EMBL" id="LMWJ01000017">
    <property type="protein sequence ID" value="KUM72386.1"/>
    <property type="molecule type" value="Genomic_DNA"/>
</dbReference>
<evidence type="ECO:0000313" key="1">
    <source>
        <dbReference type="EMBL" id="KUM72386.1"/>
    </source>
</evidence>
<sequence length="93" mass="11188">MFRLLYDAVAQLFSRPAVNDRDLARETRTPDPYTWRLPNPRDARWRRWAKRSRAAGYRLPFPHDDECWSAALPSQRPLWETSYDVVRPYVLRP</sequence>
<dbReference type="Proteomes" id="UP000054024">
    <property type="component" value="Unassembled WGS sequence"/>
</dbReference>
<dbReference type="OrthoDB" id="4267610at2"/>
<dbReference type="RefSeq" id="WP_159042701.1">
    <property type="nucleotide sequence ID" value="NZ_KQ947990.1"/>
</dbReference>
<accession>A0A117P3K2</accession>
<reference evidence="1 2" key="1">
    <citation type="submission" date="2015-10" db="EMBL/GenBank/DDBJ databases">
        <title>Draft genome sequence of Streptomyces curacoi DSM 40107, type strain for the species Streptomyces curacoi.</title>
        <authorList>
            <person name="Ruckert C."/>
            <person name="Winkler A."/>
            <person name="Kalinowski J."/>
            <person name="Kampfer P."/>
            <person name="Glaeser S."/>
        </authorList>
    </citation>
    <scope>NUCLEOTIDE SEQUENCE [LARGE SCALE GENOMIC DNA]</scope>
    <source>
        <strain evidence="1 2">DSM 40107</strain>
    </source>
</reference>
<gene>
    <name evidence="1" type="ORF">AQI70_24135</name>
</gene>
<proteinExistence type="predicted"/>
<name>A0A117P3K2_9ACTN</name>
<dbReference type="AlphaFoldDB" id="A0A117P3K2"/>
<organism evidence="1 2">
    <name type="scientific">Streptomyces curacoi</name>
    <dbReference type="NCBI Taxonomy" id="146536"/>
    <lineage>
        <taxon>Bacteria</taxon>
        <taxon>Bacillati</taxon>
        <taxon>Actinomycetota</taxon>
        <taxon>Actinomycetes</taxon>
        <taxon>Kitasatosporales</taxon>
        <taxon>Streptomycetaceae</taxon>
        <taxon>Streptomyces</taxon>
    </lineage>
</organism>
<comment type="caution">
    <text evidence="1">The sequence shown here is derived from an EMBL/GenBank/DDBJ whole genome shotgun (WGS) entry which is preliminary data.</text>
</comment>
<keyword evidence="2" id="KW-1185">Reference proteome</keyword>
<evidence type="ECO:0000313" key="2">
    <source>
        <dbReference type="Proteomes" id="UP000054024"/>
    </source>
</evidence>